<comment type="caution">
    <text evidence="1">The sequence shown here is derived from an EMBL/GenBank/DDBJ whole genome shotgun (WGS) entry which is preliminary data.</text>
</comment>
<accession>A0A1X2I9Z0</accession>
<sequence length="216" mass="25467">MNSTWTINEQDQITYLEAMATRHFAGHLKLKQPTNTVELIEYKRARSHLVQDLLQHSENRRTYIASSRKRKPPFKNQFFIYNISNYHNEFLDLEQRATNHLLEIQDRATLCRISISHILGTPTLLGEAYSTTLNNYLVPTLLEFIHLKLEQPSTTLEMVTYRRERRRLMLGLLHDVNRRNVNTVIRKVVDADSWEQDAGAAATPSRRRLLLRYFLF</sequence>
<organism evidence="1 2">
    <name type="scientific">Absidia repens</name>
    <dbReference type="NCBI Taxonomy" id="90262"/>
    <lineage>
        <taxon>Eukaryota</taxon>
        <taxon>Fungi</taxon>
        <taxon>Fungi incertae sedis</taxon>
        <taxon>Mucoromycota</taxon>
        <taxon>Mucoromycotina</taxon>
        <taxon>Mucoromycetes</taxon>
        <taxon>Mucorales</taxon>
        <taxon>Cunninghamellaceae</taxon>
        <taxon>Absidia</taxon>
    </lineage>
</organism>
<evidence type="ECO:0000313" key="2">
    <source>
        <dbReference type="Proteomes" id="UP000193560"/>
    </source>
</evidence>
<dbReference type="EMBL" id="MCGE01000019">
    <property type="protein sequence ID" value="ORZ12432.1"/>
    <property type="molecule type" value="Genomic_DNA"/>
</dbReference>
<name>A0A1X2I9Z0_9FUNG</name>
<keyword evidence="2" id="KW-1185">Reference proteome</keyword>
<evidence type="ECO:0000313" key="1">
    <source>
        <dbReference type="EMBL" id="ORZ12432.1"/>
    </source>
</evidence>
<dbReference type="AlphaFoldDB" id="A0A1X2I9Z0"/>
<dbReference type="Proteomes" id="UP000193560">
    <property type="component" value="Unassembled WGS sequence"/>
</dbReference>
<proteinExistence type="predicted"/>
<reference evidence="1 2" key="1">
    <citation type="submission" date="2016-07" db="EMBL/GenBank/DDBJ databases">
        <title>Pervasive Adenine N6-methylation of Active Genes in Fungi.</title>
        <authorList>
            <consortium name="DOE Joint Genome Institute"/>
            <person name="Mondo S.J."/>
            <person name="Dannebaum R.O."/>
            <person name="Kuo R.C."/>
            <person name="Labutti K."/>
            <person name="Haridas S."/>
            <person name="Kuo A."/>
            <person name="Salamov A."/>
            <person name="Ahrendt S.R."/>
            <person name="Lipzen A."/>
            <person name="Sullivan W."/>
            <person name="Andreopoulos W.B."/>
            <person name="Clum A."/>
            <person name="Lindquist E."/>
            <person name="Daum C."/>
            <person name="Ramamoorthy G.K."/>
            <person name="Gryganskyi A."/>
            <person name="Culley D."/>
            <person name="Magnuson J.K."/>
            <person name="James T.Y."/>
            <person name="O'Malley M.A."/>
            <person name="Stajich J.E."/>
            <person name="Spatafora J.W."/>
            <person name="Visel A."/>
            <person name="Grigoriev I.V."/>
        </authorList>
    </citation>
    <scope>NUCLEOTIDE SEQUENCE [LARGE SCALE GENOMIC DNA]</scope>
    <source>
        <strain evidence="1 2">NRRL 1336</strain>
    </source>
</reference>
<gene>
    <name evidence="1" type="ORF">BCR42DRAFT_394864</name>
</gene>
<protein>
    <submittedName>
        <fullName evidence="1">Uncharacterized protein</fullName>
    </submittedName>
</protein>